<dbReference type="EMBL" id="JAOWKX010000005">
    <property type="protein sequence ID" value="MCV2885066.1"/>
    <property type="molecule type" value="Genomic_DNA"/>
</dbReference>
<dbReference type="InterPro" id="IPR014710">
    <property type="entry name" value="RmlC-like_jellyroll"/>
</dbReference>
<protein>
    <submittedName>
        <fullName evidence="2">DUF4437 domain-containing protein</fullName>
    </submittedName>
</protein>
<dbReference type="Gene3D" id="2.60.120.10">
    <property type="entry name" value="Jelly Rolls"/>
    <property type="match status" value="1"/>
</dbReference>
<evidence type="ECO:0000313" key="3">
    <source>
        <dbReference type="Proteomes" id="UP001652504"/>
    </source>
</evidence>
<sequence>MKLSSYICLLALIMFAPFCRSSDVNPAQVDIITVDQLKWGYLNPLRGEKSPGAVDLWGDRTKNVATGMLVRFNKGFSSPPHIHNITYRGIVIHGAMHNDDPDAAHMWLPPVSFWTQPAGKQHVTAANADKNLIYLEIDSGPYLVKPESNHFDSGGHALNVHAANLVWLDHSQSAIVTSSNIEIAHLWRNNKVHDAESSLQGILLKLESGIPIDIQSQDPIFKAVIIQGAITYQSSTNNAKYQLEEGSLFSSSGDVMHRITPTNNAIIYIRSHADFSARAKSK</sequence>
<name>A0ABT3A8S4_9ALTE</name>
<dbReference type="SUPFAM" id="SSF51182">
    <property type="entry name" value="RmlC-like cupins"/>
    <property type="match status" value="1"/>
</dbReference>
<keyword evidence="3" id="KW-1185">Reference proteome</keyword>
<proteinExistence type="predicted"/>
<dbReference type="InterPro" id="IPR028013">
    <property type="entry name" value="DUF4437"/>
</dbReference>
<dbReference type="Pfam" id="PF14499">
    <property type="entry name" value="DUF4437"/>
    <property type="match status" value="1"/>
</dbReference>
<organism evidence="2 3">
    <name type="scientific">Fluctibacter corallii</name>
    <dbReference type="NCBI Taxonomy" id="2984329"/>
    <lineage>
        <taxon>Bacteria</taxon>
        <taxon>Pseudomonadati</taxon>
        <taxon>Pseudomonadota</taxon>
        <taxon>Gammaproteobacteria</taxon>
        <taxon>Alteromonadales</taxon>
        <taxon>Alteromonadaceae</taxon>
        <taxon>Fluctibacter</taxon>
    </lineage>
</organism>
<accession>A0ABT3A8S4</accession>
<dbReference type="CDD" id="cd06989">
    <property type="entry name" value="cupin_DRT102"/>
    <property type="match status" value="1"/>
</dbReference>
<feature type="signal peptide" evidence="1">
    <location>
        <begin position="1"/>
        <end position="21"/>
    </location>
</feature>
<evidence type="ECO:0000313" key="2">
    <source>
        <dbReference type="EMBL" id="MCV2885066.1"/>
    </source>
</evidence>
<gene>
    <name evidence="2" type="ORF">OE749_10225</name>
</gene>
<evidence type="ECO:0000256" key="1">
    <source>
        <dbReference type="SAM" id="SignalP"/>
    </source>
</evidence>
<comment type="caution">
    <text evidence="2">The sequence shown here is derived from an EMBL/GenBank/DDBJ whole genome shotgun (WGS) entry which is preliminary data.</text>
</comment>
<dbReference type="InterPro" id="IPR011051">
    <property type="entry name" value="RmlC_Cupin_sf"/>
</dbReference>
<dbReference type="RefSeq" id="WP_263712359.1">
    <property type="nucleotide sequence ID" value="NZ_JAOWKX010000005.1"/>
</dbReference>
<dbReference type="Proteomes" id="UP001652504">
    <property type="component" value="Unassembled WGS sequence"/>
</dbReference>
<keyword evidence="1" id="KW-0732">Signal</keyword>
<feature type="chain" id="PRO_5045170627" evidence="1">
    <location>
        <begin position="22"/>
        <end position="282"/>
    </location>
</feature>
<reference evidence="2 3" key="1">
    <citation type="submission" date="2022-10" db="EMBL/GenBank/DDBJ databases">
        <title>Aestuariibacter sp. AA17 isolated from Montipora capitata coral fragment.</title>
        <authorList>
            <person name="Emsley S.A."/>
            <person name="Pfannmuller K.M."/>
            <person name="Loughran R.M."/>
            <person name="Shlafstein M."/>
            <person name="Papke E."/>
            <person name="Saw J.H."/>
            <person name="Ushijima B."/>
            <person name="Videau P."/>
        </authorList>
    </citation>
    <scope>NUCLEOTIDE SEQUENCE [LARGE SCALE GENOMIC DNA]</scope>
    <source>
        <strain evidence="2 3">AA17</strain>
    </source>
</reference>